<sequence>MVTLDRLVNVLGGSGVRLRSCSLPRDTPLSSVALHESTAERVVVTGDVLLAVGAESVEQAVRWAALAQASAVLVRQPDQDATVVGPDVAVAVLTVDPAVAWSELAAVVYGLVLEGRETDSGRGPTDLFALADSLADAVGAAVTIEDRLSRVLAYSRQHTHADQARVETIMGRQAPKQVRALLEQRGVFAHLADSDEPLYVSAAPDHGLSGRMVVAARAGRRLLGSVWVATPTPLDEPRRAALADGAKTVALHLLRSRASADLERQVESDLVLRLLEGSADAATAASRLGLPAEGLRVIAVHAQLDADRDAALLMLFDRATSGFGWSRPGRSALSGNAVYTVLPAEDADAARRWVNGLRAALIDGAVVSAGISGVASSTELSAARPEADECLALHELRASRGPAPAYDESWQDILLQRLRIAARSGRTPNRGPVAELRRHDAETNTRYVATLQAWLAAMGDLADAGALLGVHENTVRYRLRKMAEVAALDLTDPQWRLATMIELAATNEQELSATNEH</sequence>
<evidence type="ECO:0000313" key="1">
    <source>
        <dbReference type="EMBL" id="MDZ5085496.1"/>
    </source>
</evidence>
<dbReference type="EMBL" id="JAOXLN010000007">
    <property type="protein sequence ID" value="MDZ5085496.1"/>
    <property type="molecule type" value="Genomic_DNA"/>
</dbReference>
<gene>
    <name evidence="1" type="ORF">OHX15_08865</name>
</gene>
<reference evidence="1 2" key="1">
    <citation type="journal article" date="2021" name="Chemosphere">
        <title>Bioballs carrying a syntrophic Rhodococcus and Mycolicibacterium consortium for simultaneous sorption and biodegradation of fuel oil in contaminated freshwater.</title>
        <authorList>
            <person name="Naloka K."/>
            <person name="Polrit D."/>
            <person name="Muangchinda C."/>
            <person name="Thoetkiattikul H."/>
            <person name="Pinyakong O."/>
        </authorList>
    </citation>
    <scope>NUCLEOTIDE SEQUENCE [LARGE SCALE GENOMIC DNA]</scope>
    <source>
        <strain evidence="1 2">J101</strain>
    </source>
</reference>
<evidence type="ECO:0000313" key="2">
    <source>
        <dbReference type="Proteomes" id="UP001289645"/>
    </source>
</evidence>
<proteinExistence type="predicted"/>
<organism evidence="1 2">
    <name type="scientific">Mycolicibacterium parafortuitum</name>
    <name type="common">Mycobacterium parafortuitum</name>
    <dbReference type="NCBI Taxonomy" id="39692"/>
    <lineage>
        <taxon>Bacteria</taxon>
        <taxon>Bacillati</taxon>
        <taxon>Actinomycetota</taxon>
        <taxon>Actinomycetes</taxon>
        <taxon>Mycobacteriales</taxon>
        <taxon>Mycobacteriaceae</taxon>
        <taxon>Mycolicibacterium</taxon>
    </lineage>
</organism>
<protein>
    <submittedName>
        <fullName evidence="1">Helix-turn-helix domain-containing protein</fullName>
    </submittedName>
</protein>
<name>A0ACC6MEW8_MYCPF</name>
<dbReference type="Proteomes" id="UP001289645">
    <property type="component" value="Unassembled WGS sequence"/>
</dbReference>
<comment type="caution">
    <text evidence="1">The sequence shown here is derived from an EMBL/GenBank/DDBJ whole genome shotgun (WGS) entry which is preliminary data.</text>
</comment>
<accession>A0ACC6MEW8</accession>
<keyword evidence="2" id="KW-1185">Reference proteome</keyword>